<reference evidence="2 3" key="1">
    <citation type="journal article" date="2019" name="Commun. Biol.">
        <title>The bagworm genome reveals a unique fibroin gene that provides high tensile strength.</title>
        <authorList>
            <person name="Kono N."/>
            <person name="Nakamura H."/>
            <person name="Ohtoshi R."/>
            <person name="Tomita M."/>
            <person name="Numata K."/>
            <person name="Arakawa K."/>
        </authorList>
    </citation>
    <scope>NUCLEOTIDE SEQUENCE [LARGE SCALE GENOMIC DNA]</scope>
</reference>
<protein>
    <submittedName>
        <fullName evidence="2">Uncharacterized protein</fullName>
    </submittedName>
</protein>
<dbReference type="EMBL" id="BGZK01000984">
    <property type="protein sequence ID" value="GBP67481.1"/>
    <property type="molecule type" value="Genomic_DNA"/>
</dbReference>
<feature type="compositionally biased region" description="Basic and acidic residues" evidence="1">
    <location>
        <begin position="1"/>
        <end position="13"/>
    </location>
</feature>
<gene>
    <name evidence="2" type="ORF">EVAR_49376_1</name>
</gene>
<accession>A0A4C1XUB7</accession>
<dbReference type="Proteomes" id="UP000299102">
    <property type="component" value="Unassembled WGS sequence"/>
</dbReference>
<evidence type="ECO:0000313" key="2">
    <source>
        <dbReference type="EMBL" id="GBP67481.1"/>
    </source>
</evidence>
<comment type="caution">
    <text evidence="2">The sequence shown here is derived from an EMBL/GenBank/DDBJ whole genome shotgun (WGS) entry which is preliminary data.</text>
</comment>
<proteinExistence type="predicted"/>
<keyword evidence="3" id="KW-1185">Reference proteome</keyword>
<dbReference type="AlphaFoldDB" id="A0A4C1XUB7"/>
<sequence>MKETHSHECEAQKPRRPPARGSLLLYGGPFVCLGRTIKPFVSGRRFGADAYLNGGGAAGANFRPSPGPRRLRRAVEGSPVAYAPGIVSADADLGRELRISLGSCLN</sequence>
<evidence type="ECO:0000256" key="1">
    <source>
        <dbReference type="SAM" id="MobiDB-lite"/>
    </source>
</evidence>
<organism evidence="2 3">
    <name type="scientific">Eumeta variegata</name>
    <name type="common">Bagworm moth</name>
    <name type="synonym">Eumeta japonica</name>
    <dbReference type="NCBI Taxonomy" id="151549"/>
    <lineage>
        <taxon>Eukaryota</taxon>
        <taxon>Metazoa</taxon>
        <taxon>Ecdysozoa</taxon>
        <taxon>Arthropoda</taxon>
        <taxon>Hexapoda</taxon>
        <taxon>Insecta</taxon>
        <taxon>Pterygota</taxon>
        <taxon>Neoptera</taxon>
        <taxon>Endopterygota</taxon>
        <taxon>Lepidoptera</taxon>
        <taxon>Glossata</taxon>
        <taxon>Ditrysia</taxon>
        <taxon>Tineoidea</taxon>
        <taxon>Psychidae</taxon>
        <taxon>Oiketicinae</taxon>
        <taxon>Eumeta</taxon>
    </lineage>
</organism>
<name>A0A4C1XUB7_EUMVA</name>
<feature type="region of interest" description="Disordered" evidence="1">
    <location>
        <begin position="1"/>
        <end position="20"/>
    </location>
</feature>
<evidence type="ECO:0000313" key="3">
    <source>
        <dbReference type="Proteomes" id="UP000299102"/>
    </source>
</evidence>